<dbReference type="Gene3D" id="1.20.1280.50">
    <property type="match status" value="1"/>
</dbReference>
<feature type="domain" description="F-box" evidence="1">
    <location>
        <begin position="26"/>
        <end position="58"/>
    </location>
</feature>
<gene>
    <name evidence="2" type="ORF">CIPAW_08G117100</name>
</gene>
<dbReference type="InterPro" id="IPR036047">
    <property type="entry name" value="F-box-like_dom_sf"/>
</dbReference>
<comment type="caution">
    <text evidence="2">The sequence shown here is derived from an EMBL/GenBank/DDBJ whole genome shotgun (WGS) entry which is preliminary data.</text>
</comment>
<evidence type="ECO:0000259" key="1">
    <source>
        <dbReference type="Pfam" id="PF12937"/>
    </source>
</evidence>
<dbReference type="Pfam" id="PF12937">
    <property type="entry name" value="F-box-like"/>
    <property type="match status" value="1"/>
</dbReference>
<dbReference type="FunFam" id="1.20.1280.50:FF:000005">
    <property type="entry name" value="F-box/LRR-repeat protein 3 isoform X1"/>
    <property type="match status" value="1"/>
</dbReference>
<dbReference type="AlphaFoldDB" id="A0A8T1PLQ7"/>
<protein>
    <recommendedName>
        <fullName evidence="1">F-box domain-containing protein</fullName>
    </recommendedName>
</protein>
<dbReference type="SUPFAM" id="SSF81383">
    <property type="entry name" value="F-box domain"/>
    <property type="match status" value="1"/>
</dbReference>
<reference evidence="2" key="1">
    <citation type="submission" date="2020-12" db="EMBL/GenBank/DDBJ databases">
        <title>WGS assembly of Carya illinoinensis cv. Pawnee.</title>
        <authorList>
            <person name="Platts A."/>
            <person name="Shu S."/>
            <person name="Wright S."/>
            <person name="Barry K."/>
            <person name="Edger P."/>
            <person name="Pires J.C."/>
            <person name="Schmutz J."/>
        </authorList>
    </citation>
    <scope>NUCLEOTIDE SEQUENCE</scope>
    <source>
        <tissue evidence="2">Leaf</tissue>
    </source>
</reference>
<keyword evidence="3" id="KW-1185">Reference proteome</keyword>
<proteinExistence type="predicted"/>
<evidence type="ECO:0000313" key="2">
    <source>
        <dbReference type="EMBL" id="KAG6645359.1"/>
    </source>
</evidence>
<organism evidence="2 3">
    <name type="scientific">Carya illinoinensis</name>
    <name type="common">Pecan</name>
    <dbReference type="NCBI Taxonomy" id="32201"/>
    <lineage>
        <taxon>Eukaryota</taxon>
        <taxon>Viridiplantae</taxon>
        <taxon>Streptophyta</taxon>
        <taxon>Embryophyta</taxon>
        <taxon>Tracheophyta</taxon>
        <taxon>Spermatophyta</taxon>
        <taxon>Magnoliopsida</taxon>
        <taxon>eudicotyledons</taxon>
        <taxon>Gunneridae</taxon>
        <taxon>Pentapetalae</taxon>
        <taxon>rosids</taxon>
        <taxon>fabids</taxon>
        <taxon>Fagales</taxon>
        <taxon>Juglandaceae</taxon>
        <taxon>Carya</taxon>
    </lineage>
</organism>
<name>A0A8T1PLQ7_CARIL</name>
<dbReference type="InterPro" id="IPR001810">
    <property type="entry name" value="F-box_dom"/>
</dbReference>
<dbReference type="Proteomes" id="UP000811609">
    <property type="component" value="Chromosome 8"/>
</dbReference>
<dbReference type="EMBL" id="CM031816">
    <property type="protein sequence ID" value="KAG6645359.1"/>
    <property type="molecule type" value="Genomic_DNA"/>
</dbReference>
<dbReference type="OrthoDB" id="423607at2759"/>
<sequence length="82" mass="9623">MWISDSRRSFLGCFVENVVAGLDYTADIPDECLANIFHFLRSGDRKRYSLVCHRWFRVDSQSSFSSTEPFFSTEYLATTHWD</sequence>
<accession>A0A8T1PLQ7</accession>
<evidence type="ECO:0000313" key="3">
    <source>
        <dbReference type="Proteomes" id="UP000811609"/>
    </source>
</evidence>
<dbReference type="CDD" id="cd22159">
    <property type="entry name" value="F-box_AtTIR1-like"/>
    <property type="match status" value="1"/>
</dbReference>